<dbReference type="CDD" id="cd03784">
    <property type="entry name" value="GT1_Gtf-like"/>
    <property type="match status" value="1"/>
</dbReference>
<accession>A0ABW3J717</accession>
<evidence type="ECO:0000313" key="4">
    <source>
        <dbReference type="Proteomes" id="UP001597102"/>
    </source>
</evidence>
<reference evidence="4" key="1">
    <citation type="journal article" date="2019" name="Int. J. Syst. Evol. Microbiol.">
        <title>The Global Catalogue of Microorganisms (GCM) 10K type strain sequencing project: providing services to taxonomists for standard genome sequencing and annotation.</title>
        <authorList>
            <consortium name="The Broad Institute Genomics Platform"/>
            <consortium name="The Broad Institute Genome Sequencing Center for Infectious Disease"/>
            <person name="Wu L."/>
            <person name="Ma J."/>
        </authorList>
    </citation>
    <scope>NUCLEOTIDE SEQUENCE [LARGE SCALE GENOMIC DNA]</scope>
    <source>
        <strain evidence="4">CCUG 61697</strain>
    </source>
</reference>
<dbReference type="Proteomes" id="UP001597102">
    <property type="component" value="Unassembled WGS sequence"/>
</dbReference>
<comment type="caution">
    <text evidence="3">The sequence shown here is derived from an EMBL/GenBank/DDBJ whole genome shotgun (WGS) entry which is preliminary data.</text>
</comment>
<evidence type="ECO:0000259" key="2">
    <source>
        <dbReference type="Pfam" id="PF06722"/>
    </source>
</evidence>
<dbReference type="PANTHER" id="PTHR48050:SF13">
    <property type="entry name" value="STEROL 3-BETA-GLUCOSYLTRANSFERASE UGT80A2"/>
    <property type="match status" value="1"/>
</dbReference>
<feature type="domain" description="Erythromycin biosynthesis protein CIII-like C-terminal" evidence="2">
    <location>
        <begin position="302"/>
        <end position="405"/>
    </location>
</feature>
<dbReference type="InterPro" id="IPR002213">
    <property type="entry name" value="UDP_glucos_trans"/>
</dbReference>
<dbReference type="SUPFAM" id="SSF53756">
    <property type="entry name" value="UDP-Glycosyltransferase/glycogen phosphorylase"/>
    <property type="match status" value="1"/>
</dbReference>
<keyword evidence="4" id="KW-1185">Reference proteome</keyword>
<dbReference type="RefSeq" id="WP_379084046.1">
    <property type="nucleotide sequence ID" value="NZ_JBHTJO010000001.1"/>
</dbReference>
<dbReference type="Pfam" id="PF06722">
    <property type="entry name" value="EryCIII-like_C"/>
    <property type="match status" value="1"/>
</dbReference>
<name>A0ABW3J717_9HYPH</name>
<dbReference type="PANTHER" id="PTHR48050">
    <property type="entry name" value="STEROL 3-BETA-GLUCOSYLTRANSFERASE"/>
    <property type="match status" value="1"/>
</dbReference>
<evidence type="ECO:0000259" key="1">
    <source>
        <dbReference type="Pfam" id="PF03033"/>
    </source>
</evidence>
<dbReference type="InterPro" id="IPR050426">
    <property type="entry name" value="Glycosyltransferase_28"/>
</dbReference>
<feature type="domain" description="Glycosyltransferase family 28 N-terminal" evidence="1">
    <location>
        <begin position="3"/>
        <end position="140"/>
    </location>
</feature>
<dbReference type="Gene3D" id="3.40.50.2000">
    <property type="entry name" value="Glycogen Phosphorylase B"/>
    <property type="match status" value="2"/>
</dbReference>
<evidence type="ECO:0000313" key="3">
    <source>
        <dbReference type="EMBL" id="MFD0985551.1"/>
    </source>
</evidence>
<organism evidence="3 4">
    <name type="scientific">Methyloligella solikamskensis</name>
    <dbReference type="NCBI Taxonomy" id="1177756"/>
    <lineage>
        <taxon>Bacteria</taxon>
        <taxon>Pseudomonadati</taxon>
        <taxon>Pseudomonadota</taxon>
        <taxon>Alphaproteobacteria</taxon>
        <taxon>Hyphomicrobiales</taxon>
        <taxon>Hyphomicrobiaceae</taxon>
        <taxon>Methyloligella</taxon>
    </lineage>
</organism>
<dbReference type="InterPro" id="IPR004276">
    <property type="entry name" value="GlycoTrans_28_N"/>
</dbReference>
<gene>
    <name evidence="3" type="ORF">ACFQ2F_00370</name>
</gene>
<dbReference type="EMBL" id="JBHTJO010000001">
    <property type="protein sequence ID" value="MFD0985551.1"/>
    <property type="molecule type" value="Genomic_DNA"/>
</dbReference>
<sequence length="428" mass="47007">MEVLIITYGSRGDVQPYVALGRGLQDAGHEVMLATSVRFEEFVESNGLAYGYLNDDLLSIIDTDQGKELIEKAGNLYEIAKRTYTMARQVAPLQKQLMRESWEVAKTFQPDFIVFHSKGGAAPHIAEKLGIGCALATPIPMFVPTGAWRFVVAPDWNLGAWYNRASYRLIHLLVNRVWRKYVRSFRAGLDLPPIAEFDFLKEADGTPIPIIHAHSEAVLPRPDDWPDYAYITGYWFLDGPNDWEPPQTLTDFLEAGPPPVYVGFGSMAGRDPKRMAEIVVEALQRVGLRGIIATGWGGLSADDLPETILKIDEAPHEWLFPKMAAVVHHGGAGTTAAGLRAGKPSVLVPFFADQPFWASRVYALGAGPKAIPRKRLTVDKLAAALKEATTNQDIIDKAASLGAEIRKEHGVANAVGLIERLAKVSELS</sequence>
<protein>
    <submittedName>
        <fullName evidence="3">Glycosyltransferase</fullName>
    </submittedName>
</protein>
<dbReference type="Pfam" id="PF03033">
    <property type="entry name" value="Glyco_transf_28"/>
    <property type="match status" value="1"/>
</dbReference>
<dbReference type="InterPro" id="IPR010610">
    <property type="entry name" value="EryCIII-like_C"/>
</dbReference>
<proteinExistence type="predicted"/>